<dbReference type="Proteomes" id="UP001156664">
    <property type="component" value="Unassembled WGS sequence"/>
</dbReference>
<dbReference type="Pfam" id="PF01464">
    <property type="entry name" value="SLT"/>
    <property type="match status" value="1"/>
</dbReference>
<comment type="caution">
    <text evidence="2">The sequence shown here is derived from an EMBL/GenBank/DDBJ whole genome shotgun (WGS) entry which is preliminary data.</text>
</comment>
<name>A0ABQ5YS91_9BURK</name>
<proteinExistence type="predicted"/>
<dbReference type="InterPro" id="IPR008258">
    <property type="entry name" value="Transglycosylase_SLT_dom_1"/>
</dbReference>
<feature type="domain" description="Transglycosylase SLT" evidence="1">
    <location>
        <begin position="141"/>
        <end position="224"/>
    </location>
</feature>
<dbReference type="CDD" id="cd00254">
    <property type="entry name" value="LT-like"/>
    <property type="match status" value="1"/>
</dbReference>
<dbReference type="EMBL" id="BSOJ01000012">
    <property type="protein sequence ID" value="GLR26250.1"/>
    <property type="molecule type" value="Genomic_DNA"/>
</dbReference>
<accession>A0ABQ5YS91</accession>
<protein>
    <recommendedName>
        <fullName evidence="1">Transglycosylase SLT domain-containing protein</fullName>
    </recommendedName>
</protein>
<dbReference type="RefSeq" id="WP_284280755.1">
    <property type="nucleotide sequence ID" value="NZ_BSOJ01000012.1"/>
</dbReference>
<reference evidence="3" key="1">
    <citation type="journal article" date="2019" name="Int. J. Syst. Evol. Microbiol.">
        <title>The Global Catalogue of Microorganisms (GCM) 10K type strain sequencing project: providing services to taxonomists for standard genome sequencing and annotation.</title>
        <authorList>
            <consortium name="The Broad Institute Genomics Platform"/>
            <consortium name="The Broad Institute Genome Sequencing Center for Infectious Disease"/>
            <person name="Wu L."/>
            <person name="Ma J."/>
        </authorList>
    </citation>
    <scope>NUCLEOTIDE SEQUENCE [LARGE SCALE GENOMIC DNA]</scope>
    <source>
        <strain evidence="3">NBRC 105857</strain>
    </source>
</reference>
<dbReference type="Gene3D" id="1.10.530.10">
    <property type="match status" value="1"/>
</dbReference>
<keyword evidence="3" id="KW-1185">Reference proteome</keyword>
<evidence type="ECO:0000259" key="1">
    <source>
        <dbReference type="Pfam" id="PF01464"/>
    </source>
</evidence>
<gene>
    <name evidence="2" type="ORF">GCM10007875_13380</name>
</gene>
<dbReference type="SUPFAM" id="SSF53955">
    <property type="entry name" value="Lysozyme-like"/>
    <property type="match status" value="1"/>
</dbReference>
<sequence>MHNKLKQSALLGKVRNVAAGIGFMSVVAITTAAGAITLNPDLREAVFFSEPVQALFAKQIDMLSDGSANAEMTQTNVSSPSESTDVGNGLGRNLVPIKFNAIDPSRPLSAGQRQIAQYLAKRYRVSQDAVESIVKLAYKVGRDEKIDPTLILAIVGVESSYNPFAASSVGAKGLMQVMPKIHKDKFEELSPGDWSALNPEMNMRVGAQIIKEYTRRTGSVKSALRWYVGAAVSGSDGGYPEKVLGLKAILDARFKQGRLVAQSRSSDKVSAAELKSRDS</sequence>
<evidence type="ECO:0000313" key="3">
    <source>
        <dbReference type="Proteomes" id="UP001156664"/>
    </source>
</evidence>
<dbReference type="InterPro" id="IPR023346">
    <property type="entry name" value="Lysozyme-like_dom_sf"/>
</dbReference>
<evidence type="ECO:0000313" key="2">
    <source>
        <dbReference type="EMBL" id="GLR26250.1"/>
    </source>
</evidence>
<organism evidence="2 3">
    <name type="scientific">Limnobacter litoralis</name>
    <dbReference type="NCBI Taxonomy" id="481366"/>
    <lineage>
        <taxon>Bacteria</taxon>
        <taxon>Pseudomonadati</taxon>
        <taxon>Pseudomonadota</taxon>
        <taxon>Betaproteobacteria</taxon>
        <taxon>Burkholderiales</taxon>
        <taxon>Burkholderiaceae</taxon>
        <taxon>Limnobacter</taxon>
    </lineage>
</organism>